<evidence type="ECO:0000313" key="2">
    <source>
        <dbReference type="Proteomes" id="UP000006196"/>
    </source>
</evidence>
<proteinExistence type="predicted"/>
<protein>
    <submittedName>
        <fullName evidence="1">Uncharacterized protein</fullName>
    </submittedName>
</protein>
<evidence type="ECO:0000313" key="1">
    <source>
        <dbReference type="EMBL" id="EEI16834.1"/>
    </source>
</evidence>
<dbReference type="HOGENOM" id="CLU_3232364_0_0_11"/>
<sequence length="43" mass="4893">MYKQPFGNRAARNSRSLNSVVDGIDLSVWGMMRHLVVNESIEN</sequence>
<organism evidence="1 2">
    <name type="scientific">Corynebacterium lipophiloflavum (strain ATCC 700352 / DSM 44291 / CCUG 37336 / JCM 10383 / DMMZ 1944)</name>
    <dbReference type="NCBI Taxonomy" id="525263"/>
    <lineage>
        <taxon>Bacteria</taxon>
        <taxon>Bacillati</taxon>
        <taxon>Actinomycetota</taxon>
        <taxon>Actinomycetes</taxon>
        <taxon>Mycobacteriales</taxon>
        <taxon>Corynebacteriaceae</taxon>
        <taxon>Corynebacterium</taxon>
    </lineage>
</organism>
<dbReference type="Proteomes" id="UP000006196">
    <property type="component" value="Unassembled WGS sequence"/>
</dbReference>
<dbReference type="STRING" id="525263.HMPREF0298_1402"/>
<dbReference type="EMBL" id="ACHJ01000114">
    <property type="protein sequence ID" value="EEI16834.1"/>
    <property type="molecule type" value="Genomic_DNA"/>
</dbReference>
<gene>
    <name evidence="1" type="ORF">HMPREF0298_1402</name>
</gene>
<accession>C0XSI2</accession>
<comment type="caution">
    <text evidence="1">The sequence shown here is derived from an EMBL/GenBank/DDBJ whole genome shotgun (WGS) entry which is preliminary data.</text>
</comment>
<dbReference type="AlphaFoldDB" id="C0XSI2"/>
<reference evidence="1" key="1">
    <citation type="submission" date="2009-01" db="EMBL/GenBank/DDBJ databases">
        <authorList>
            <person name="Qin X."/>
            <person name="Bachman B."/>
            <person name="Battles P."/>
            <person name="Bell A."/>
            <person name="Bess C."/>
            <person name="Bickham C."/>
            <person name="Chaboub L."/>
            <person name="Chen D."/>
            <person name="Coyle M."/>
            <person name="Deiros D.R."/>
            <person name="Dinh H."/>
            <person name="Forbes L."/>
            <person name="Fowler G."/>
            <person name="Francisco L."/>
            <person name="Fu Q."/>
            <person name="Gubbala S."/>
            <person name="Hale W."/>
            <person name="Han Y."/>
            <person name="Hemphill L."/>
            <person name="Highlander S.K."/>
            <person name="Hirani K."/>
            <person name="Hogues M."/>
            <person name="Jackson L."/>
            <person name="Jakkamsetti A."/>
            <person name="Javaid M."/>
            <person name="Jiang H."/>
            <person name="Korchina V."/>
            <person name="Kovar C."/>
            <person name="Lara F."/>
            <person name="Lee S."/>
            <person name="Mata R."/>
            <person name="Mathew T."/>
            <person name="Moen C."/>
            <person name="Morales K."/>
            <person name="Munidasa M."/>
            <person name="Nazareth L."/>
            <person name="Ngo R."/>
            <person name="Nguyen L."/>
            <person name="Okwuonu G."/>
            <person name="Ongeri F."/>
            <person name="Patil S."/>
            <person name="Petrosino J."/>
            <person name="Pham C."/>
            <person name="Pham P."/>
            <person name="Pu L.-L."/>
            <person name="Puazo M."/>
            <person name="Raj R."/>
            <person name="Reid J."/>
            <person name="Rouhana J."/>
            <person name="Saada N."/>
            <person name="Shang Y."/>
            <person name="Simmons D."/>
            <person name="Thornton R."/>
            <person name="Warren J."/>
            <person name="Weissenberger G."/>
            <person name="Zhang J."/>
            <person name="Zhang L."/>
            <person name="Zhou C."/>
            <person name="Zhu D."/>
            <person name="Muzny D."/>
            <person name="Worley K."/>
            <person name="Gibbs R."/>
        </authorList>
    </citation>
    <scope>NUCLEOTIDE SEQUENCE [LARGE SCALE GENOMIC DNA]</scope>
    <source>
        <strain evidence="1">DSM 44291</strain>
    </source>
</reference>
<keyword evidence="2" id="KW-1185">Reference proteome</keyword>
<name>C0XSI2_CORLD</name>